<dbReference type="InterPro" id="IPR011701">
    <property type="entry name" value="MFS"/>
</dbReference>
<feature type="transmembrane region" description="Helical" evidence="6">
    <location>
        <begin position="57"/>
        <end position="79"/>
    </location>
</feature>
<evidence type="ECO:0000256" key="4">
    <source>
        <dbReference type="ARBA" id="ARBA00022989"/>
    </source>
</evidence>
<keyword evidence="5 6" id="KW-0472">Membrane</keyword>
<dbReference type="EMBL" id="CAJJDM010000040">
    <property type="protein sequence ID" value="CAD8067610.1"/>
    <property type="molecule type" value="Genomic_DNA"/>
</dbReference>
<dbReference type="InterPro" id="IPR020846">
    <property type="entry name" value="MFS_dom"/>
</dbReference>
<dbReference type="GO" id="GO:0016020">
    <property type="term" value="C:membrane"/>
    <property type="evidence" value="ECO:0007669"/>
    <property type="project" value="UniProtKB-SubCell"/>
</dbReference>
<keyword evidence="2" id="KW-0813">Transport</keyword>
<evidence type="ECO:0000256" key="5">
    <source>
        <dbReference type="ARBA" id="ARBA00023136"/>
    </source>
</evidence>
<feature type="transmembrane region" description="Helical" evidence="6">
    <location>
        <begin position="301"/>
        <end position="322"/>
    </location>
</feature>
<keyword evidence="4 6" id="KW-1133">Transmembrane helix</keyword>
<feature type="domain" description="Major facilitator superfamily (MFS) profile" evidence="7">
    <location>
        <begin position="21"/>
        <end position="444"/>
    </location>
</feature>
<feature type="transmembrane region" description="Helical" evidence="6">
    <location>
        <begin position="180"/>
        <end position="198"/>
    </location>
</feature>
<dbReference type="PROSITE" id="PS50850">
    <property type="entry name" value="MFS"/>
    <property type="match status" value="1"/>
</dbReference>
<proteinExistence type="predicted"/>
<feature type="transmembrane region" description="Helical" evidence="6">
    <location>
        <begin position="86"/>
        <end position="104"/>
    </location>
</feature>
<dbReference type="Proteomes" id="UP000688137">
    <property type="component" value="Unassembled WGS sequence"/>
</dbReference>
<dbReference type="PANTHER" id="PTHR23511">
    <property type="entry name" value="SYNAPTIC VESICLE GLYCOPROTEIN 2"/>
    <property type="match status" value="1"/>
</dbReference>
<dbReference type="FunFam" id="1.20.1250.20:FF:000457">
    <property type="entry name" value="Uncharacterized protein"/>
    <property type="match status" value="1"/>
</dbReference>
<evidence type="ECO:0000313" key="8">
    <source>
        <dbReference type="EMBL" id="CAD8067610.1"/>
    </source>
</evidence>
<evidence type="ECO:0000259" key="7">
    <source>
        <dbReference type="PROSITE" id="PS50850"/>
    </source>
</evidence>
<evidence type="ECO:0000256" key="6">
    <source>
        <dbReference type="SAM" id="Phobius"/>
    </source>
</evidence>
<dbReference type="GO" id="GO:0022857">
    <property type="term" value="F:transmembrane transporter activity"/>
    <property type="evidence" value="ECO:0007669"/>
    <property type="project" value="InterPro"/>
</dbReference>
<comment type="caution">
    <text evidence="8">The sequence shown here is derived from an EMBL/GenBank/DDBJ whole genome shotgun (WGS) entry which is preliminary data.</text>
</comment>
<evidence type="ECO:0000256" key="1">
    <source>
        <dbReference type="ARBA" id="ARBA00004141"/>
    </source>
</evidence>
<evidence type="ECO:0000256" key="2">
    <source>
        <dbReference type="ARBA" id="ARBA00022448"/>
    </source>
</evidence>
<feature type="transmembrane region" description="Helical" evidence="6">
    <location>
        <begin position="334"/>
        <end position="352"/>
    </location>
</feature>
<gene>
    <name evidence="8" type="ORF">PPRIM_AZ9-3.1.T0410074</name>
</gene>
<evidence type="ECO:0000256" key="3">
    <source>
        <dbReference type="ARBA" id="ARBA00022692"/>
    </source>
</evidence>
<protein>
    <recommendedName>
        <fullName evidence="7">Major facilitator superfamily (MFS) profile domain-containing protein</fullName>
    </recommendedName>
</protein>
<sequence>MISFDDLLENKIQTGYHQFKTLGIIGLVEFCDGIEYAYMSILIAIVQKEWDLNKQQIASLGSIFLLGIVIGNCLCAFIADLMGRKTTFTIFTGLSVILIYYTSICNSFNEMMILRLLFGIVFGTSYPLGYVFITEVSEPKYRGRFAYTMGLLFVIGKIYLAILCFFYLDDYTSGNWRGLIRVNGIPVALTFIFSLLFLKETVSYYLNRGKYQIAYQEIEKILQENTGNQETLTDDEKNGLVIWQEKQNEINLEQQINKYGILSKEYRFITMKIWILYILTNMQNMSIYLLMPFLFTDNNSGLSSMLYMFIVELIFAISLYYFIDDPNIGGRKKVIGYSAILLIIANGLLYLLRQQFLFTGLLLIKLATRALFSTLGLVCCESYPLSLRSQGTAMAYGIGKSSAIPSPFFLFPLFYIDPYLPFAVMCLFSIIMLIIDCFIENDKTMKPLESLKQD</sequence>
<feature type="transmembrane region" description="Helical" evidence="6">
    <location>
        <begin position="274"/>
        <end position="295"/>
    </location>
</feature>
<keyword evidence="3 6" id="KW-0812">Transmembrane</keyword>
<reference evidence="8" key="1">
    <citation type="submission" date="2021-01" db="EMBL/GenBank/DDBJ databases">
        <authorList>
            <consortium name="Genoscope - CEA"/>
            <person name="William W."/>
        </authorList>
    </citation>
    <scope>NUCLEOTIDE SEQUENCE</scope>
</reference>
<organism evidence="8 9">
    <name type="scientific">Paramecium primaurelia</name>
    <dbReference type="NCBI Taxonomy" id="5886"/>
    <lineage>
        <taxon>Eukaryota</taxon>
        <taxon>Sar</taxon>
        <taxon>Alveolata</taxon>
        <taxon>Ciliophora</taxon>
        <taxon>Intramacronucleata</taxon>
        <taxon>Oligohymenophorea</taxon>
        <taxon>Peniculida</taxon>
        <taxon>Parameciidae</taxon>
        <taxon>Paramecium</taxon>
    </lineage>
</organism>
<accession>A0A8S1LIU5</accession>
<feature type="transmembrane region" description="Helical" evidence="6">
    <location>
        <begin position="116"/>
        <end position="133"/>
    </location>
</feature>
<dbReference type="Pfam" id="PF07690">
    <property type="entry name" value="MFS_1"/>
    <property type="match status" value="1"/>
</dbReference>
<keyword evidence="9" id="KW-1185">Reference proteome</keyword>
<evidence type="ECO:0000313" key="9">
    <source>
        <dbReference type="Proteomes" id="UP000688137"/>
    </source>
</evidence>
<feature type="transmembrane region" description="Helical" evidence="6">
    <location>
        <begin position="145"/>
        <end position="168"/>
    </location>
</feature>
<feature type="transmembrane region" description="Helical" evidence="6">
    <location>
        <begin position="419"/>
        <end position="439"/>
    </location>
</feature>
<comment type="subcellular location">
    <subcellularLocation>
        <location evidence="1">Membrane</location>
        <topology evidence="1">Multi-pass membrane protein</topology>
    </subcellularLocation>
</comment>
<dbReference type="AlphaFoldDB" id="A0A8S1LIU5"/>
<dbReference type="PANTHER" id="PTHR23511:SF5">
    <property type="entry name" value="MAJOR FACILITATOR-TYPE TRANSPORTER HXNZ-RELATED"/>
    <property type="match status" value="1"/>
</dbReference>
<dbReference type="OMA" id="NCLCAFI"/>
<name>A0A8S1LIU5_PARPR</name>